<keyword evidence="5" id="KW-1185">Reference proteome</keyword>
<proteinExistence type="predicted"/>
<feature type="domain" description="ATLF-like" evidence="3">
    <location>
        <begin position="50"/>
        <end position="237"/>
    </location>
</feature>
<reference evidence="4 5" key="1">
    <citation type="submission" date="2021-01" db="EMBL/GenBank/DDBJ databases">
        <title>Genomic Encyclopedia of Type Strains, Phase IV (KMG-IV): sequencing the most valuable type-strain genomes for metagenomic binning, comparative biology and taxonomic classification.</title>
        <authorList>
            <person name="Goeker M."/>
        </authorList>
    </citation>
    <scope>NUCLEOTIDE SEQUENCE [LARGE SCALE GENOMIC DNA]</scope>
    <source>
        <strain evidence="4 5">DSM 25879</strain>
    </source>
</reference>
<evidence type="ECO:0000256" key="2">
    <source>
        <dbReference type="ARBA" id="ARBA00022525"/>
    </source>
</evidence>
<evidence type="ECO:0000256" key="1">
    <source>
        <dbReference type="ARBA" id="ARBA00004613"/>
    </source>
</evidence>
<dbReference type="Proteomes" id="UP000737402">
    <property type="component" value="Unassembled WGS sequence"/>
</dbReference>
<dbReference type="Gene3D" id="3.40.390.10">
    <property type="entry name" value="Collagenase (Catalytic Domain)"/>
    <property type="match status" value="1"/>
</dbReference>
<dbReference type="CDD" id="cd20183">
    <property type="entry name" value="M34_PPEP"/>
    <property type="match status" value="1"/>
</dbReference>
<dbReference type="InterPro" id="IPR047568">
    <property type="entry name" value="ATLF-like_dom"/>
</dbReference>
<dbReference type="InterPro" id="IPR024079">
    <property type="entry name" value="MetalloPept_cat_dom_sf"/>
</dbReference>
<dbReference type="InterPro" id="IPR014781">
    <property type="entry name" value="Anthrax_toxin_lethal/edema_N/C"/>
</dbReference>
<evidence type="ECO:0000259" key="3">
    <source>
        <dbReference type="PROSITE" id="PS51995"/>
    </source>
</evidence>
<evidence type="ECO:0000313" key="5">
    <source>
        <dbReference type="Proteomes" id="UP000737402"/>
    </source>
</evidence>
<dbReference type="EMBL" id="JAFBED010000002">
    <property type="protein sequence ID" value="MBM7619435.1"/>
    <property type="molecule type" value="Genomic_DNA"/>
</dbReference>
<organism evidence="4 5">
    <name type="scientific">Sutcliffiella tianshenii</name>
    <dbReference type="NCBI Taxonomy" id="1463404"/>
    <lineage>
        <taxon>Bacteria</taxon>
        <taxon>Bacillati</taxon>
        <taxon>Bacillota</taxon>
        <taxon>Bacilli</taxon>
        <taxon>Bacillales</taxon>
        <taxon>Bacillaceae</taxon>
        <taxon>Sutcliffiella</taxon>
    </lineage>
</organism>
<evidence type="ECO:0000313" key="4">
    <source>
        <dbReference type="EMBL" id="MBM7619435.1"/>
    </source>
</evidence>
<keyword evidence="2" id="KW-0964">Secreted</keyword>
<comment type="caution">
    <text evidence="4">The sequence shown here is derived from an EMBL/GenBank/DDBJ whole genome shotgun (WGS) entry which is preliminary data.</text>
</comment>
<gene>
    <name evidence="4" type="ORF">JOC95_001284</name>
</gene>
<dbReference type="SUPFAM" id="SSF55486">
    <property type="entry name" value="Metalloproteases ('zincins'), catalytic domain"/>
    <property type="match status" value="1"/>
</dbReference>
<accession>A0ABS2NXP0</accession>
<dbReference type="RefSeq" id="WP_204414462.1">
    <property type="nucleotide sequence ID" value="NZ_JAFBED010000002.1"/>
</dbReference>
<comment type="subcellular location">
    <subcellularLocation>
        <location evidence="1">Secreted</location>
    </subcellularLocation>
</comment>
<dbReference type="PROSITE" id="PS51995">
    <property type="entry name" value="ATLF"/>
    <property type="match status" value="1"/>
</dbReference>
<name>A0ABS2NXP0_9BACI</name>
<protein>
    <recommendedName>
        <fullName evidence="3">ATLF-like domain-containing protein</fullName>
    </recommendedName>
</protein>
<sequence length="251" mass="28189">MSRRVLAIGLLLIITIIPVYWKAYASLDAISLKNYQSPTFNTHLGEIQNRELIEKLVYVPSGEFAEKEAASMVARLSHIPGSILSILVQQNIHLYLFNGSLTEVQGFEHLHGVKPRGYSLKGSTWEEVPGVGGSKLVLAKIGHSEKGMGHGSVNLELHELAHSIDKYVLGNVRMNQAFLTLWKEEAPQLFPGKDYFLHFPEEYFAETFAMYYLSETTKLEIAMKAPKTFLFLENLETSPITKGNLLGLRTH</sequence>
<dbReference type="Pfam" id="PF07737">
    <property type="entry name" value="ATLF"/>
    <property type="match status" value="1"/>
</dbReference>